<dbReference type="EMBL" id="BSDT01000001">
    <property type="protein sequence ID" value="GLI41793.1"/>
    <property type="molecule type" value="Genomic_DNA"/>
</dbReference>
<evidence type="ECO:0000313" key="2">
    <source>
        <dbReference type="Proteomes" id="UP001144313"/>
    </source>
</evidence>
<name>A0A9W6G7P4_9ACTN</name>
<dbReference type="RefSeq" id="WP_270115245.1">
    <property type="nucleotide sequence ID" value="NZ_BAAAOL010000003.1"/>
</dbReference>
<evidence type="ECO:0008006" key="3">
    <source>
        <dbReference type="Google" id="ProtNLM"/>
    </source>
</evidence>
<sequence>MPLRAIYDANILYPNTLRDILIRVAQEGLAQARWTEKILDEMQGALTRNRPDIAPRKLLRLRELMVGSVRDCLVNGYEPLIDALEHSGLIEAAAALRLS</sequence>
<evidence type="ECO:0000313" key="1">
    <source>
        <dbReference type="EMBL" id="GLI41793.1"/>
    </source>
</evidence>
<proteinExistence type="predicted"/>
<accession>A0A9W6G7P4</accession>
<comment type="caution">
    <text evidence="1">The sequence shown here is derived from an EMBL/GenBank/DDBJ whole genome shotgun (WGS) entry which is preliminary data.</text>
</comment>
<organism evidence="1 2">
    <name type="scientific">Glycomyces algeriensis</name>
    <dbReference type="NCBI Taxonomy" id="256037"/>
    <lineage>
        <taxon>Bacteria</taxon>
        <taxon>Bacillati</taxon>
        <taxon>Actinomycetota</taxon>
        <taxon>Actinomycetes</taxon>
        <taxon>Glycomycetales</taxon>
        <taxon>Glycomycetaceae</taxon>
        <taxon>Glycomyces</taxon>
    </lineage>
</organism>
<protein>
    <recommendedName>
        <fullName evidence="3">PIN domain-containing protein</fullName>
    </recommendedName>
</protein>
<gene>
    <name evidence="1" type="ORF">GALLR39Z86_16430</name>
</gene>
<dbReference type="AlphaFoldDB" id="A0A9W6G7P4"/>
<reference evidence="1" key="1">
    <citation type="submission" date="2022-12" db="EMBL/GenBank/DDBJ databases">
        <title>Reference genome sequencing for broad-spectrum identification of bacterial and archaeal isolates by mass spectrometry.</title>
        <authorList>
            <person name="Sekiguchi Y."/>
            <person name="Tourlousse D.M."/>
        </authorList>
    </citation>
    <scope>NUCLEOTIDE SEQUENCE</scope>
    <source>
        <strain evidence="1">LLR39Z86</strain>
    </source>
</reference>
<keyword evidence="2" id="KW-1185">Reference proteome</keyword>
<dbReference type="Proteomes" id="UP001144313">
    <property type="component" value="Unassembled WGS sequence"/>
</dbReference>